<accession>A0A9W7E666</accession>
<dbReference type="AlphaFoldDB" id="A0A9W7E666"/>
<organism evidence="2 3">
    <name type="scientific">Triparma laevis f. longispina</name>
    <dbReference type="NCBI Taxonomy" id="1714387"/>
    <lineage>
        <taxon>Eukaryota</taxon>
        <taxon>Sar</taxon>
        <taxon>Stramenopiles</taxon>
        <taxon>Ochrophyta</taxon>
        <taxon>Bolidophyceae</taxon>
        <taxon>Parmales</taxon>
        <taxon>Triparmaceae</taxon>
        <taxon>Triparma</taxon>
    </lineage>
</organism>
<proteinExistence type="predicted"/>
<reference evidence="3" key="1">
    <citation type="journal article" date="2023" name="Commun. Biol.">
        <title>Genome analysis of Parmales, the sister group of diatoms, reveals the evolutionary specialization of diatoms from phago-mixotrophs to photoautotrophs.</title>
        <authorList>
            <person name="Ban H."/>
            <person name="Sato S."/>
            <person name="Yoshikawa S."/>
            <person name="Yamada K."/>
            <person name="Nakamura Y."/>
            <person name="Ichinomiya M."/>
            <person name="Sato N."/>
            <person name="Blanc-Mathieu R."/>
            <person name="Endo H."/>
            <person name="Kuwata A."/>
            <person name="Ogata H."/>
        </authorList>
    </citation>
    <scope>NUCLEOTIDE SEQUENCE [LARGE SCALE GENOMIC DNA]</scope>
    <source>
        <strain evidence="3">NIES 3700</strain>
    </source>
</reference>
<evidence type="ECO:0000256" key="1">
    <source>
        <dbReference type="SAM" id="MobiDB-lite"/>
    </source>
</evidence>
<feature type="region of interest" description="Disordered" evidence="1">
    <location>
        <begin position="1"/>
        <end position="110"/>
    </location>
</feature>
<feature type="compositionally biased region" description="Polar residues" evidence="1">
    <location>
        <begin position="52"/>
        <end position="62"/>
    </location>
</feature>
<name>A0A9W7E666_9STRA</name>
<dbReference type="EMBL" id="BRXW01000562">
    <property type="protein sequence ID" value="GMH66605.1"/>
    <property type="molecule type" value="Genomic_DNA"/>
</dbReference>
<dbReference type="Proteomes" id="UP001165122">
    <property type="component" value="Unassembled WGS sequence"/>
</dbReference>
<comment type="caution">
    <text evidence="2">The sequence shown here is derived from an EMBL/GenBank/DDBJ whole genome shotgun (WGS) entry which is preliminary data.</text>
</comment>
<evidence type="ECO:0000313" key="2">
    <source>
        <dbReference type="EMBL" id="GMH66605.1"/>
    </source>
</evidence>
<feature type="compositionally biased region" description="Low complexity" evidence="1">
    <location>
        <begin position="22"/>
        <end position="45"/>
    </location>
</feature>
<gene>
    <name evidence="2" type="ORF">TrLO_g6668</name>
</gene>
<keyword evidence="3" id="KW-1185">Reference proteome</keyword>
<feature type="compositionally biased region" description="Low complexity" evidence="1">
    <location>
        <begin position="68"/>
        <end position="79"/>
    </location>
</feature>
<sequence length="127" mass="13079">MGNKGSGPIQPVVGTGLKEPRSLPAPSSRASPHLSSSPTTPTFSPKTPPPSNVKNHLAGSTTPPDPLSSSQASSQASGGRSNRLSLAANAKQSLKEDTLIGGETNGVKEVRGKLILLSDERREDVSE</sequence>
<evidence type="ECO:0000313" key="3">
    <source>
        <dbReference type="Proteomes" id="UP001165122"/>
    </source>
</evidence>
<protein>
    <submittedName>
        <fullName evidence="2">Uncharacterized protein</fullName>
    </submittedName>
</protein>